<feature type="region of interest" description="Disordered" evidence="4">
    <location>
        <begin position="24"/>
        <end position="68"/>
    </location>
</feature>
<comment type="cofactor">
    <cofactor evidence="1">
        <name>pyrroloquinoline quinone</name>
        <dbReference type="ChEBI" id="CHEBI:58442"/>
    </cofactor>
</comment>
<evidence type="ECO:0000256" key="2">
    <source>
        <dbReference type="ARBA" id="ARBA00008156"/>
    </source>
</evidence>
<evidence type="ECO:0000256" key="3">
    <source>
        <dbReference type="ARBA" id="ARBA00023002"/>
    </source>
</evidence>
<dbReference type="EMBL" id="QTTT01000001">
    <property type="protein sequence ID" value="REE97600.1"/>
    <property type="molecule type" value="Genomic_DNA"/>
</dbReference>
<comment type="similarity">
    <text evidence="2">Belongs to the bacterial PQQ dehydrogenase family.</text>
</comment>
<dbReference type="SMART" id="SM00564">
    <property type="entry name" value="PQQ"/>
    <property type="match status" value="5"/>
</dbReference>
<accession>A0A3D9SSZ2</accession>
<dbReference type="GO" id="GO:0016491">
    <property type="term" value="F:oxidoreductase activity"/>
    <property type="evidence" value="ECO:0007669"/>
    <property type="project" value="UniProtKB-KW"/>
</dbReference>
<protein>
    <submittedName>
        <fullName evidence="7">Alcohol dehydrogenase (Cytochrome c)</fullName>
    </submittedName>
</protein>
<feature type="domain" description="Pyrrolo-quinoline quinone repeat" evidence="5">
    <location>
        <begin position="54"/>
        <end position="446"/>
    </location>
</feature>
<dbReference type="PANTHER" id="PTHR32303">
    <property type="entry name" value="QUINOPROTEIN ALCOHOL DEHYDROGENASE (CYTOCHROME C)"/>
    <property type="match status" value="1"/>
</dbReference>
<dbReference type="InterPro" id="IPR006311">
    <property type="entry name" value="TAT_signal"/>
</dbReference>
<reference evidence="7 8" key="1">
    <citation type="submission" date="2018-08" db="EMBL/GenBank/DDBJ databases">
        <title>Sequencing the genomes of 1000 actinobacteria strains.</title>
        <authorList>
            <person name="Klenk H.-P."/>
        </authorList>
    </citation>
    <scope>NUCLEOTIDE SEQUENCE [LARGE SCALE GENOMIC DNA]</scope>
    <source>
        <strain evidence="7 8">DSM 43927</strain>
    </source>
</reference>
<evidence type="ECO:0000259" key="6">
    <source>
        <dbReference type="Pfam" id="PF13360"/>
    </source>
</evidence>
<comment type="caution">
    <text evidence="7">The sequence shown here is derived from an EMBL/GenBank/DDBJ whole genome shotgun (WGS) entry which is preliminary data.</text>
</comment>
<feature type="domain" description="Pyrrolo-quinoline quinone repeat" evidence="6">
    <location>
        <begin position="471"/>
        <end position="655"/>
    </location>
</feature>
<dbReference type="SUPFAM" id="SSF50998">
    <property type="entry name" value="Quinoprotein alcohol dehydrogenase-like"/>
    <property type="match status" value="1"/>
</dbReference>
<dbReference type="InterPro" id="IPR018391">
    <property type="entry name" value="PQQ_b-propeller_rpt"/>
</dbReference>
<dbReference type="Pfam" id="PF01011">
    <property type="entry name" value="PQQ"/>
    <property type="match status" value="1"/>
</dbReference>
<evidence type="ECO:0000259" key="5">
    <source>
        <dbReference type="Pfam" id="PF01011"/>
    </source>
</evidence>
<keyword evidence="3" id="KW-0560">Oxidoreductase</keyword>
<dbReference type="Gene3D" id="2.140.10.10">
    <property type="entry name" value="Quinoprotein alcohol dehydrogenase-like superfamily"/>
    <property type="match status" value="1"/>
</dbReference>
<sequence length="708" mass="75808">MSDANTRPGRRAFLLGAAATGTVALSPGGEGRASTAARSVPAQPPSFGTTEDSPKVGGDPANQNHSRLSRITRHNVGELGGAWHLNLEGGGETIAYQQSTCVVQNGVLYVQTTEQHVFAIDAKTGRIKWKTYLGDSPSLMRGVALGEGKVFSAAGDGSLYALDQDTGAPVWKRTLIPEAAASKGYLGLSGACVYHDGLVYIGSNGSQLGMRGRAYAVHAGSGEVAWTFWSCPGEGEFGNDTWEGDSWKTGGAVPWIHPAIDPDLGLVYWTFGNPYPRTDGSTRGGDNLFANSIVALDAKTGLRRWHFQSVHHDIWDYDNVCAPVLADIDVEGRTRHVVIYGGKTSHYYILDRRTGRPIRPVTETPVPQDAKQKTAATQPIPSGRSIIEHAPNFNDSTRPVPFYPAGPIFTPPTGRYTIIFPGASGGADWSYMSFNPATGWFYTGYGLVNTAFSNTRDEFANTVRPFGQYYDGGIAAIDPATNTPVWTHKLGWALSNGNAILSTAGRLLFQGHPDGTLNAMNDATGEVLWTFQCGAGIATAPISYEVDGEQYIAVFAGGGGLPYTDIPKGDHLWAFKLGGDIPPAKAPKPPNKRKDVLSAPVEGSKVNNSIILGRVWDDKNQKPGGKEDLVAQNAMSPTHLRIPAGTRVTFTNPRGNTSAHGAVSFWENEFDTGTLLPGGSHGHTFTTKGEFFYNDPIHPQSTGKIVVY</sequence>
<dbReference type="InterPro" id="IPR011047">
    <property type="entry name" value="Quinoprotein_ADH-like_sf"/>
</dbReference>
<evidence type="ECO:0000256" key="1">
    <source>
        <dbReference type="ARBA" id="ARBA00001931"/>
    </source>
</evidence>
<dbReference type="Pfam" id="PF13360">
    <property type="entry name" value="PQQ_2"/>
    <property type="match status" value="1"/>
</dbReference>
<dbReference type="InterPro" id="IPR008972">
    <property type="entry name" value="Cupredoxin"/>
</dbReference>
<dbReference type="Proteomes" id="UP000256661">
    <property type="component" value="Unassembled WGS sequence"/>
</dbReference>
<dbReference type="RefSeq" id="WP_170177662.1">
    <property type="nucleotide sequence ID" value="NZ_QTTT01000001.1"/>
</dbReference>
<organism evidence="7 8">
    <name type="scientific">Thermomonospora umbrina</name>
    <dbReference type="NCBI Taxonomy" id="111806"/>
    <lineage>
        <taxon>Bacteria</taxon>
        <taxon>Bacillati</taxon>
        <taxon>Actinomycetota</taxon>
        <taxon>Actinomycetes</taxon>
        <taxon>Streptosporangiales</taxon>
        <taxon>Thermomonosporaceae</taxon>
        <taxon>Thermomonospora</taxon>
    </lineage>
</organism>
<dbReference type="InterPro" id="IPR002372">
    <property type="entry name" value="PQQ_rpt_dom"/>
</dbReference>
<gene>
    <name evidence="7" type="ORF">DFJ69_3073</name>
</gene>
<dbReference type="SUPFAM" id="SSF49503">
    <property type="entry name" value="Cupredoxins"/>
    <property type="match status" value="1"/>
</dbReference>
<dbReference type="Gene3D" id="2.60.40.420">
    <property type="entry name" value="Cupredoxins - blue copper proteins"/>
    <property type="match status" value="1"/>
</dbReference>
<keyword evidence="8" id="KW-1185">Reference proteome</keyword>
<proteinExistence type="inferred from homology"/>
<feature type="region of interest" description="Disordered" evidence="4">
    <location>
        <begin position="358"/>
        <end position="379"/>
    </location>
</feature>
<dbReference type="AlphaFoldDB" id="A0A3D9SSZ2"/>
<evidence type="ECO:0000256" key="4">
    <source>
        <dbReference type="SAM" id="MobiDB-lite"/>
    </source>
</evidence>
<evidence type="ECO:0000313" key="8">
    <source>
        <dbReference type="Proteomes" id="UP000256661"/>
    </source>
</evidence>
<dbReference type="PROSITE" id="PS51318">
    <property type="entry name" value="TAT"/>
    <property type="match status" value="1"/>
</dbReference>
<evidence type="ECO:0000313" key="7">
    <source>
        <dbReference type="EMBL" id="REE97600.1"/>
    </source>
</evidence>
<name>A0A3D9SSZ2_9ACTN</name>